<accession>A0AA86T231</accession>
<dbReference type="PROSITE" id="PS51186">
    <property type="entry name" value="GNAT"/>
    <property type="match status" value="1"/>
</dbReference>
<keyword evidence="2" id="KW-0012">Acyltransferase</keyword>
<sequence length="161" mass="18070">MPNRPVHIDPARPEDARALARMVGELLGEIMAAVGARVFEYHEQETVARAQTWLAERTYTVFLARDQADGSICGFLALGESRALYAGGVFGTIPELFVRPAYRCFGVGGQLIARARQWGRSRGWTRLEVTTPPLPQFDRTLRFYERQGFNLSGGRKLKLDL</sequence>
<dbReference type="PANTHER" id="PTHR43877">
    <property type="entry name" value="AMINOALKYLPHOSPHONATE N-ACETYLTRANSFERASE-RELATED-RELATED"/>
    <property type="match status" value="1"/>
</dbReference>
<dbReference type="AlphaFoldDB" id="A0AA86T231"/>
<dbReference type="InterPro" id="IPR016181">
    <property type="entry name" value="Acyl_CoA_acyltransferase"/>
</dbReference>
<dbReference type="SUPFAM" id="SSF55729">
    <property type="entry name" value="Acyl-CoA N-acyltransferases (Nat)"/>
    <property type="match status" value="1"/>
</dbReference>
<evidence type="ECO:0000256" key="1">
    <source>
        <dbReference type="ARBA" id="ARBA00022679"/>
    </source>
</evidence>
<dbReference type="KEGG" id="nti:DNFV4_00793"/>
<keyword evidence="5" id="KW-1185">Reference proteome</keyword>
<dbReference type="Gene3D" id="3.40.630.30">
    <property type="match status" value="1"/>
</dbReference>
<dbReference type="RefSeq" id="WP_289267355.1">
    <property type="nucleotide sequence ID" value="NZ_OX365700.1"/>
</dbReference>
<feature type="domain" description="N-acetyltransferase" evidence="3">
    <location>
        <begin position="6"/>
        <end position="161"/>
    </location>
</feature>
<evidence type="ECO:0000313" key="4">
    <source>
        <dbReference type="EMBL" id="CAI4030365.1"/>
    </source>
</evidence>
<dbReference type="InterPro" id="IPR050832">
    <property type="entry name" value="Bact_Acetyltransf"/>
</dbReference>
<organism evidence="4 5">
    <name type="scientific">Nitrospira tepida</name>
    <dbReference type="NCBI Taxonomy" id="2973512"/>
    <lineage>
        <taxon>Bacteria</taxon>
        <taxon>Pseudomonadati</taxon>
        <taxon>Nitrospirota</taxon>
        <taxon>Nitrospiria</taxon>
        <taxon>Nitrospirales</taxon>
        <taxon>Nitrospiraceae</taxon>
        <taxon>Nitrospira</taxon>
    </lineage>
</organism>
<dbReference type="Pfam" id="PF13508">
    <property type="entry name" value="Acetyltransf_7"/>
    <property type="match status" value="1"/>
</dbReference>
<evidence type="ECO:0000313" key="5">
    <source>
        <dbReference type="Proteomes" id="UP001179121"/>
    </source>
</evidence>
<dbReference type="EMBL" id="OX365700">
    <property type="protein sequence ID" value="CAI4030365.1"/>
    <property type="molecule type" value="Genomic_DNA"/>
</dbReference>
<evidence type="ECO:0000259" key="3">
    <source>
        <dbReference type="PROSITE" id="PS51186"/>
    </source>
</evidence>
<reference evidence="4" key="1">
    <citation type="submission" date="2022-10" db="EMBL/GenBank/DDBJ databases">
        <authorList>
            <person name="Koch H."/>
        </authorList>
    </citation>
    <scope>NUCLEOTIDE SEQUENCE</scope>
    <source>
        <strain evidence="4">DNF</strain>
    </source>
</reference>
<gene>
    <name evidence="4" type="ORF">DNFV4_00793</name>
</gene>
<dbReference type="Proteomes" id="UP001179121">
    <property type="component" value="Chromosome"/>
</dbReference>
<dbReference type="PANTHER" id="PTHR43877:SF2">
    <property type="entry name" value="AMINOALKYLPHOSPHONATE N-ACETYLTRANSFERASE-RELATED"/>
    <property type="match status" value="1"/>
</dbReference>
<dbReference type="InterPro" id="IPR000182">
    <property type="entry name" value="GNAT_dom"/>
</dbReference>
<keyword evidence="1" id="KW-0808">Transferase</keyword>
<evidence type="ECO:0000256" key="2">
    <source>
        <dbReference type="ARBA" id="ARBA00023315"/>
    </source>
</evidence>
<name>A0AA86T231_9BACT</name>
<protein>
    <submittedName>
        <fullName evidence="4">GNAT family N-acetyltransferase</fullName>
    </submittedName>
</protein>
<proteinExistence type="predicted"/>
<dbReference type="CDD" id="cd04301">
    <property type="entry name" value="NAT_SF"/>
    <property type="match status" value="1"/>
</dbReference>
<dbReference type="GO" id="GO:0016747">
    <property type="term" value="F:acyltransferase activity, transferring groups other than amino-acyl groups"/>
    <property type="evidence" value="ECO:0007669"/>
    <property type="project" value="InterPro"/>
</dbReference>